<name>A0ACB7UT78_DIOAL</name>
<sequence>MEVVKNKQVVLKWFVVGAPTEKDMEVREGTAQLKAPEGSGGLVVKNLYLSCDPYMRGRMREDYSSYIPPFQPGNAIEGFGVAKVLDSDNPNFSVGDYVAGFTGWEEYTLITRTESLRKVKKNDIPLSFHVGLLGMPGFTAYAGFYEVCAPKKGDAVFVSAASGAVGQLVGQLAKLHGCYVVGSAGSKQKVQLLKDKLGFDEAFNYKEETDLTTTLQRYFPDGIDIYFDNVGGAMLDAALLNMKVHGRVAVCGMVSQHSYTDSEGIHNTFALVRKRIRMEGFLQSDYLHLFPKFVETVSNHYREGKIIYLEDIAEGLENAPSAFVGLFSGKNVGKQVVCVSKE</sequence>
<accession>A0ACB7UT78</accession>
<organism evidence="1 2">
    <name type="scientific">Dioscorea alata</name>
    <name type="common">Purple yam</name>
    <dbReference type="NCBI Taxonomy" id="55571"/>
    <lineage>
        <taxon>Eukaryota</taxon>
        <taxon>Viridiplantae</taxon>
        <taxon>Streptophyta</taxon>
        <taxon>Embryophyta</taxon>
        <taxon>Tracheophyta</taxon>
        <taxon>Spermatophyta</taxon>
        <taxon>Magnoliopsida</taxon>
        <taxon>Liliopsida</taxon>
        <taxon>Dioscoreales</taxon>
        <taxon>Dioscoreaceae</taxon>
        <taxon>Dioscorea</taxon>
    </lineage>
</organism>
<dbReference type="EC" id="1.3.1.74" evidence="1"/>
<reference evidence="2" key="1">
    <citation type="journal article" date="2022" name="Nat. Commun.">
        <title>Chromosome evolution and the genetic basis of agronomically important traits in greater yam.</title>
        <authorList>
            <person name="Bredeson J.V."/>
            <person name="Lyons J.B."/>
            <person name="Oniyinde I.O."/>
            <person name="Okereke N.R."/>
            <person name="Kolade O."/>
            <person name="Nnabue I."/>
            <person name="Nwadili C.O."/>
            <person name="Hribova E."/>
            <person name="Parker M."/>
            <person name="Nwogha J."/>
            <person name="Shu S."/>
            <person name="Carlson J."/>
            <person name="Kariba R."/>
            <person name="Muthemba S."/>
            <person name="Knop K."/>
            <person name="Barton G.J."/>
            <person name="Sherwood A.V."/>
            <person name="Lopez-Montes A."/>
            <person name="Asiedu R."/>
            <person name="Jamnadass R."/>
            <person name="Muchugi A."/>
            <person name="Goodstein D."/>
            <person name="Egesi C.N."/>
            <person name="Featherston J."/>
            <person name="Asfaw A."/>
            <person name="Simpson G.G."/>
            <person name="Dolezel J."/>
            <person name="Hendre P.S."/>
            <person name="Van Deynze A."/>
            <person name="Kumar P.L."/>
            <person name="Obidiegwu J.E."/>
            <person name="Bhattacharjee R."/>
            <person name="Rokhsar D.S."/>
        </authorList>
    </citation>
    <scope>NUCLEOTIDE SEQUENCE [LARGE SCALE GENOMIC DNA]</scope>
    <source>
        <strain evidence="2">cv. TDa95/00328</strain>
    </source>
</reference>
<dbReference type="Proteomes" id="UP000827976">
    <property type="component" value="Chromosome 14"/>
</dbReference>
<comment type="caution">
    <text evidence="1">The sequence shown here is derived from an EMBL/GenBank/DDBJ whole genome shotgun (WGS) entry which is preliminary data.</text>
</comment>
<evidence type="ECO:0000313" key="1">
    <source>
        <dbReference type="EMBL" id="KAH7663857.1"/>
    </source>
</evidence>
<keyword evidence="1" id="KW-0560">Oxidoreductase</keyword>
<gene>
    <name evidence="1" type="ORF">IHE45_14G083700</name>
</gene>
<dbReference type="EC" id="1.3.1.102" evidence="1"/>
<dbReference type="EC" id="1.1.1.54" evidence="1"/>
<protein>
    <submittedName>
        <fullName evidence="1">2-alkenal reductase (NADP(+)) protein</fullName>
        <ecNumber evidence="1">1.1.1.54</ecNumber>
        <ecNumber evidence="1">1.3.1.102</ecNumber>
        <ecNumber evidence="1">1.3.1.74</ecNumber>
    </submittedName>
</protein>
<proteinExistence type="predicted"/>
<dbReference type="EMBL" id="CM037024">
    <property type="protein sequence ID" value="KAH7663857.1"/>
    <property type="molecule type" value="Genomic_DNA"/>
</dbReference>
<evidence type="ECO:0000313" key="2">
    <source>
        <dbReference type="Proteomes" id="UP000827976"/>
    </source>
</evidence>
<keyword evidence="2" id="KW-1185">Reference proteome</keyword>